<sequence length="58" mass="6239">LSAVMPSCLAVTNSVFGTLQRLLLKGMSVVACMGCLTRVAKSRCDTAMITLLLFIYII</sequence>
<comment type="caution">
    <text evidence="1">The sequence shown here is derived from an EMBL/GenBank/DDBJ whole genome shotgun (WGS) entry which is preliminary data.</text>
</comment>
<evidence type="ECO:0000313" key="2">
    <source>
        <dbReference type="Proteomes" id="UP000265618"/>
    </source>
</evidence>
<reference evidence="1 2" key="1">
    <citation type="journal article" date="2018" name="PLoS ONE">
        <title>The draft genome of Kipferlia bialata reveals reductive genome evolution in fornicate parasites.</title>
        <authorList>
            <person name="Tanifuji G."/>
            <person name="Takabayashi S."/>
            <person name="Kume K."/>
            <person name="Takagi M."/>
            <person name="Nakayama T."/>
            <person name="Kamikawa R."/>
            <person name="Inagaki Y."/>
            <person name="Hashimoto T."/>
        </authorList>
    </citation>
    <scope>NUCLEOTIDE SEQUENCE [LARGE SCALE GENOMIC DNA]</scope>
    <source>
        <strain evidence="1">NY0173</strain>
    </source>
</reference>
<accession>A0A391NRP2</accession>
<feature type="non-terminal residue" evidence="1">
    <location>
        <position position="1"/>
    </location>
</feature>
<proteinExistence type="predicted"/>
<name>A0A391NRP2_9EUKA</name>
<gene>
    <name evidence="1" type="ORF">KIPB_013007</name>
</gene>
<keyword evidence="2" id="KW-1185">Reference proteome</keyword>
<evidence type="ECO:0000313" key="1">
    <source>
        <dbReference type="EMBL" id="GCA64054.1"/>
    </source>
</evidence>
<dbReference type="AlphaFoldDB" id="A0A391NRP2"/>
<dbReference type="Proteomes" id="UP000265618">
    <property type="component" value="Unassembled WGS sequence"/>
</dbReference>
<dbReference type="EMBL" id="BDIP01005983">
    <property type="protein sequence ID" value="GCA64054.1"/>
    <property type="molecule type" value="Genomic_DNA"/>
</dbReference>
<organism evidence="1 2">
    <name type="scientific">Kipferlia bialata</name>
    <dbReference type="NCBI Taxonomy" id="797122"/>
    <lineage>
        <taxon>Eukaryota</taxon>
        <taxon>Metamonada</taxon>
        <taxon>Carpediemonas-like organisms</taxon>
        <taxon>Kipferlia</taxon>
    </lineage>
</organism>
<protein>
    <submittedName>
        <fullName evidence="1">Uncharacterized protein</fullName>
    </submittedName>
</protein>